<dbReference type="Proteomes" id="UP000308697">
    <property type="component" value="Unassembled WGS sequence"/>
</dbReference>
<name>A0A4U0P276_9ACTN</name>
<protein>
    <submittedName>
        <fullName evidence="1">Uncharacterized protein</fullName>
    </submittedName>
</protein>
<accession>A0A4U0P276</accession>
<organism evidence="1 2">
    <name type="scientific">Streptomyces piniterrae</name>
    <dbReference type="NCBI Taxonomy" id="2571125"/>
    <lineage>
        <taxon>Bacteria</taxon>
        <taxon>Bacillati</taxon>
        <taxon>Actinomycetota</taxon>
        <taxon>Actinomycetes</taxon>
        <taxon>Kitasatosporales</taxon>
        <taxon>Streptomycetaceae</taxon>
        <taxon>Streptomyces</taxon>
    </lineage>
</organism>
<dbReference type="OrthoDB" id="4236339at2"/>
<reference evidence="1 2" key="1">
    <citation type="submission" date="2019-04" db="EMBL/GenBank/DDBJ databases">
        <title>Streptomyces piniterrae sp. nov., a heliquinomycin-producing actinomycete isolated from rhizosphere soil of Pinus yunnanensis.</title>
        <authorList>
            <person name="Zhuang X."/>
            <person name="Zhao J."/>
        </authorList>
    </citation>
    <scope>NUCLEOTIDE SEQUENCE [LARGE SCALE GENOMIC DNA]</scope>
    <source>
        <strain evidence="2">jys28</strain>
    </source>
</reference>
<comment type="caution">
    <text evidence="1">The sequence shown here is derived from an EMBL/GenBank/DDBJ whole genome shotgun (WGS) entry which is preliminary data.</text>
</comment>
<dbReference type="EMBL" id="SUMB01000002">
    <property type="protein sequence ID" value="TJZ56784.1"/>
    <property type="molecule type" value="Genomic_DNA"/>
</dbReference>
<sequence length="124" mass="13631">MREFDTPGENIDVEYEFCVNGSGGSNGKYRARGYGRVMDGGGWRKVDAFIIETRLERDDHVITSRRCDYTKAVNAGDTNANCASPYALGRDPHLTGDGRIYIDIEDDGRGGTWYDLAGSKPIGS</sequence>
<keyword evidence="2" id="KW-1185">Reference proteome</keyword>
<proteinExistence type="predicted"/>
<evidence type="ECO:0000313" key="1">
    <source>
        <dbReference type="EMBL" id="TJZ56784.1"/>
    </source>
</evidence>
<dbReference type="RefSeq" id="WP_136738394.1">
    <property type="nucleotide sequence ID" value="NZ_SUMB01000002.1"/>
</dbReference>
<dbReference type="AlphaFoldDB" id="A0A4U0P276"/>
<gene>
    <name evidence="1" type="ORF">FCH28_04430</name>
</gene>
<evidence type="ECO:0000313" key="2">
    <source>
        <dbReference type="Proteomes" id="UP000308697"/>
    </source>
</evidence>